<protein>
    <submittedName>
        <fullName evidence="2">Duf54 conserved in archaea</fullName>
    </submittedName>
</protein>
<sequence>MRTIEVTVYSAVQLTERVDRVVLAIENIFPGLIMDIRTDRIDAYDGPQSLRRLHRLLRSQEILDAARSVLERGRSCNIIHFQLSKQAAYMGMVSFPPQEESLGSLHIQIQATDPERVIDWLAPVTENGVAVEEIDLFEGTSDSASNSSAIDSPLDGASNGAMEEDV</sequence>
<name>A0A0W8FCV1_9ZZZZ</name>
<evidence type="ECO:0000256" key="1">
    <source>
        <dbReference type="SAM" id="MobiDB-lite"/>
    </source>
</evidence>
<feature type="compositionally biased region" description="Low complexity" evidence="1">
    <location>
        <begin position="141"/>
        <end position="152"/>
    </location>
</feature>
<proteinExistence type="inferred from homology"/>
<accession>A0A0W8FCV1</accession>
<evidence type="ECO:0000313" key="2">
    <source>
        <dbReference type="EMBL" id="KUG18709.1"/>
    </source>
</evidence>
<dbReference type="AlphaFoldDB" id="A0A0W8FCV1"/>
<dbReference type="PANTHER" id="PTHR39652">
    <property type="entry name" value="UPF0201 PROTEIN TK1335"/>
    <property type="match status" value="1"/>
</dbReference>
<feature type="region of interest" description="Disordered" evidence="1">
    <location>
        <begin position="140"/>
        <end position="166"/>
    </location>
</feature>
<dbReference type="EMBL" id="LNQE01001369">
    <property type="protein sequence ID" value="KUG18709.1"/>
    <property type="molecule type" value="Genomic_DNA"/>
</dbReference>
<organism evidence="2">
    <name type="scientific">hydrocarbon metagenome</name>
    <dbReference type="NCBI Taxonomy" id="938273"/>
    <lineage>
        <taxon>unclassified sequences</taxon>
        <taxon>metagenomes</taxon>
        <taxon>ecological metagenomes</taxon>
    </lineage>
</organism>
<reference evidence="2" key="1">
    <citation type="journal article" date="2015" name="Proc. Natl. Acad. Sci. U.S.A.">
        <title>Networks of energetic and metabolic interactions define dynamics in microbial communities.</title>
        <authorList>
            <person name="Embree M."/>
            <person name="Liu J.K."/>
            <person name="Al-Bassam M.M."/>
            <person name="Zengler K."/>
        </authorList>
    </citation>
    <scope>NUCLEOTIDE SEQUENCE</scope>
</reference>
<comment type="caution">
    <text evidence="2">The sequence shown here is derived from an EMBL/GenBank/DDBJ whole genome shotgun (WGS) entry which is preliminary data.</text>
</comment>
<dbReference type="InterPro" id="IPR002739">
    <property type="entry name" value="PAB1135-like"/>
</dbReference>
<dbReference type="HAMAP" id="MF_01112">
    <property type="entry name" value="UPF0201"/>
    <property type="match status" value="1"/>
</dbReference>
<dbReference type="SUPFAM" id="SSF55282">
    <property type="entry name" value="RL5-like"/>
    <property type="match status" value="1"/>
</dbReference>
<gene>
    <name evidence="2" type="ORF">ASZ90_011637</name>
</gene>
<dbReference type="Pfam" id="PF01877">
    <property type="entry name" value="RNA_binding"/>
    <property type="match status" value="1"/>
</dbReference>
<dbReference type="PANTHER" id="PTHR39652:SF1">
    <property type="entry name" value="UPF0201 PROTEIN TK1335"/>
    <property type="match status" value="1"/>
</dbReference>
<dbReference type="Gene3D" id="3.30.1440.10">
    <property type="match status" value="1"/>
</dbReference>
<dbReference type="InterPro" id="IPR022803">
    <property type="entry name" value="Ribosomal_uL5_dom_sf"/>
</dbReference>